<dbReference type="InterPro" id="IPR013103">
    <property type="entry name" value="RVT_2"/>
</dbReference>
<reference evidence="4" key="1">
    <citation type="journal article" date="2007" name="PLoS ONE">
        <title>The first genome sequence of an elite grapevine cultivar (Pinot noir Vitis vinifera L.): coping with a highly heterozygous genome.</title>
        <authorList>
            <person name="Velasco R."/>
            <person name="Zharkikh A."/>
            <person name="Troggio M."/>
            <person name="Cartwright D.A."/>
            <person name="Cestaro A."/>
            <person name="Pruss D."/>
            <person name="Pindo M."/>
            <person name="FitzGerald L.M."/>
            <person name="Vezzulli S."/>
            <person name="Reid J."/>
            <person name="Malacarne G."/>
            <person name="Iliev D."/>
            <person name="Coppola G."/>
            <person name="Wardell B."/>
            <person name="Micheletti D."/>
            <person name="Macalma T."/>
            <person name="Facci M."/>
            <person name="Mitchell J.T."/>
            <person name="Perazzolli M."/>
            <person name="Eldredge G."/>
            <person name="Gatto P."/>
            <person name="Oyzerski R."/>
            <person name="Moretto M."/>
            <person name="Gutin N."/>
            <person name="Stefanini M."/>
            <person name="Chen Y."/>
            <person name="Segala C."/>
            <person name="Davenport C."/>
            <person name="Dematte L."/>
            <person name="Mraz A."/>
            <person name="Battilana J."/>
            <person name="Stormo K."/>
            <person name="Costa F."/>
            <person name="Tao Q."/>
            <person name="Si-Ammour A."/>
            <person name="Harkins T."/>
            <person name="Lackey A."/>
            <person name="Perbost C."/>
            <person name="Taillon B."/>
            <person name="Stella A."/>
            <person name="Solovyev V."/>
            <person name="Fawcett J.A."/>
            <person name="Sterck L."/>
            <person name="Vandepoele K."/>
            <person name="Grando S.M."/>
            <person name="Toppo S."/>
            <person name="Moser C."/>
            <person name="Lanchbury J."/>
            <person name="Bogden R."/>
            <person name="Skolnick M."/>
            <person name="Sgaramella V."/>
            <person name="Bhatnagar S.K."/>
            <person name="Fontana P."/>
            <person name="Gutin A."/>
            <person name="Van de Peer Y."/>
            <person name="Salamini F."/>
            <person name="Viola R."/>
        </authorList>
    </citation>
    <scope>NUCLEOTIDE SEQUENCE</scope>
</reference>
<protein>
    <recommendedName>
        <fullName evidence="3">Reverse transcriptase Ty1/copia-type domain-containing protein</fullName>
    </recommendedName>
</protein>
<dbReference type="CDD" id="cd09272">
    <property type="entry name" value="RNase_HI_RT_Ty1"/>
    <property type="match status" value="1"/>
</dbReference>
<organism evidence="4">
    <name type="scientific">Vitis vinifera</name>
    <name type="common">Grape</name>
    <dbReference type="NCBI Taxonomy" id="29760"/>
    <lineage>
        <taxon>Eukaryota</taxon>
        <taxon>Viridiplantae</taxon>
        <taxon>Streptophyta</taxon>
        <taxon>Embryophyta</taxon>
        <taxon>Tracheophyta</taxon>
        <taxon>Spermatophyta</taxon>
        <taxon>Magnoliopsida</taxon>
        <taxon>eudicotyledons</taxon>
        <taxon>Gunneridae</taxon>
        <taxon>Pentapetalae</taxon>
        <taxon>rosids</taxon>
        <taxon>Vitales</taxon>
        <taxon>Vitaceae</taxon>
        <taxon>Viteae</taxon>
        <taxon>Vitis</taxon>
    </lineage>
</organism>
<evidence type="ECO:0000256" key="2">
    <source>
        <dbReference type="SAM" id="Phobius"/>
    </source>
</evidence>
<keyword evidence="2" id="KW-0472">Membrane</keyword>
<dbReference type="EMBL" id="AM431777">
    <property type="protein sequence ID" value="CAN69281.1"/>
    <property type="molecule type" value="Genomic_DNA"/>
</dbReference>
<evidence type="ECO:0000313" key="4">
    <source>
        <dbReference type="EMBL" id="CAN69281.1"/>
    </source>
</evidence>
<dbReference type="InterPro" id="IPR043502">
    <property type="entry name" value="DNA/RNA_pol_sf"/>
</dbReference>
<evidence type="ECO:0000259" key="3">
    <source>
        <dbReference type="Pfam" id="PF07727"/>
    </source>
</evidence>
<feature type="region of interest" description="Disordered" evidence="1">
    <location>
        <begin position="26"/>
        <end position="49"/>
    </location>
</feature>
<dbReference type="SUPFAM" id="SSF56672">
    <property type="entry name" value="DNA/RNA polymerases"/>
    <property type="match status" value="1"/>
</dbReference>
<feature type="transmembrane region" description="Helical" evidence="2">
    <location>
        <begin position="330"/>
        <end position="352"/>
    </location>
</feature>
<gene>
    <name evidence="4" type="ORF">VITISV_023276</name>
</gene>
<evidence type="ECO:0000256" key="1">
    <source>
        <dbReference type="SAM" id="MobiDB-lite"/>
    </source>
</evidence>
<sequence>MPHSQHITQSGSTPCGICTNPVDEPLKVNDSLTGPSLPHSDPSPTSLELTTELSTPAPVATALMASHPMITRAKAEVQALQTNRTWILVSCPTNTNIVGSKWVFRTKYLPDGSIERLKARLVAKGYTQPPRYIDPRFPNHVCQLKKTLYGLKQAPRAWQSDIIYLLLYVDDIIIIGNNSSFLDSFSRKLNTKFTTKDLGSLSYFLGLEATSTTDGLFLSQLKYARDILTRAQLLDNKPVHTPMVVSQHLSSDGPLFSDPTLYRSLVGALQYLTITRPDIAHVVNSISQFLHSLTEDHFLVVKRILRYVKGTLHFGLTFHPSTVPVPKSNLLFLVPAVSLSIVLLLSLTLNFFGSRIFFVTLEFSFHSSLFSYVTTKVQFSFSSNPVSHKRAKHVELDYHFLRELIVTGKFGTQYVPSHLQVADIFTKSVPQPLFQFFRSKLHVYSNPTLSLRGGVEDPLP</sequence>
<keyword evidence="2" id="KW-1133">Transmembrane helix</keyword>
<proteinExistence type="predicted"/>
<dbReference type="PANTHER" id="PTHR11439:SF455">
    <property type="entry name" value="RLK (RECEPTOR-LIKE PROTEIN KINASE) 8, PUTATIVE-RELATED"/>
    <property type="match status" value="1"/>
</dbReference>
<dbReference type="Pfam" id="PF07727">
    <property type="entry name" value="RVT_2"/>
    <property type="match status" value="1"/>
</dbReference>
<name>A5APW7_VITVI</name>
<feature type="domain" description="Reverse transcriptase Ty1/copia-type" evidence="3">
    <location>
        <begin position="164"/>
        <end position="244"/>
    </location>
</feature>
<keyword evidence="2" id="KW-0812">Transmembrane</keyword>
<dbReference type="AlphaFoldDB" id="A5APW7"/>
<dbReference type="PANTHER" id="PTHR11439">
    <property type="entry name" value="GAG-POL-RELATED RETROTRANSPOSON"/>
    <property type="match status" value="1"/>
</dbReference>
<accession>A5APW7</accession>